<reference evidence="1 2" key="1">
    <citation type="submission" date="2019-03" db="EMBL/GenBank/DDBJ databases">
        <authorList>
            <person name="Molinero N."/>
            <person name="Sanchez B."/>
            <person name="Walker A."/>
            <person name="Duncan S."/>
            <person name="Delgado S."/>
            <person name="Margolles A."/>
        </authorList>
    </citation>
    <scope>NUCLEOTIDE SEQUENCE [LARGE SCALE GENOMIC DNA]</scope>
    <source>
        <strain evidence="1 2">IPLA60002</strain>
    </source>
</reference>
<accession>A0ABT0NIG1</accession>
<dbReference type="RefSeq" id="WP_249376713.1">
    <property type="nucleotide sequence ID" value="NZ_SNUZ01000009.1"/>
</dbReference>
<evidence type="ECO:0000313" key="1">
    <source>
        <dbReference type="EMBL" id="MCL3787702.1"/>
    </source>
</evidence>
<evidence type="ECO:0000313" key="2">
    <source>
        <dbReference type="Proteomes" id="UP001056693"/>
    </source>
</evidence>
<organism evidence="1 2">
    <name type="scientific">Ruminococcus bromii</name>
    <dbReference type="NCBI Taxonomy" id="40518"/>
    <lineage>
        <taxon>Bacteria</taxon>
        <taxon>Bacillati</taxon>
        <taxon>Bacillota</taxon>
        <taxon>Clostridia</taxon>
        <taxon>Eubacteriales</taxon>
        <taxon>Oscillospiraceae</taxon>
        <taxon>Ruminococcus</taxon>
    </lineage>
</organism>
<dbReference type="EMBL" id="SNUZ01000009">
    <property type="protein sequence ID" value="MCL3787702.1"/>
    <property type="molecule type" value="Genomic_DNA"/>
</dbReference>
<name>A0ABT0NIG1_9FIRM</name>
<dbReference type="Proteomes" id="UP001056693">
    <property type="component" value="Unassembled WGS sequence"/>
</dbReference>
<protein>
    <submittedName>
        <fullName evidence="1">Uncharacterized protein</fullName>
    </submittedName>
</protein>
<keyword evidence="2" id="KW-1185">Reference proteome</keyword>
<comment type="caution">
    <text evidence="1">The sequence shown here is derived from an EMBL/GenBank/DDBJ whole genome shotgun (WGS) entry which is preliminary data.</text>
</comment>
<gene>
    <name evidence="1" type="ORF">E2N93_06735</name>
</gene>
<proteinExistence type="predicted"/>
<sequence length="92" mass="11033">MLYEYHNTICEILNEYLKNNYQNGYRKETIDKATYNIFEYIEGAFVSSENYRIPMTMITGSIEFSPSYDELLSLDFKLFIIGNKIMYMYEDI</sequence>